<dbReference type="CDD" id="cd06257">
    <property type="entry name" value="DnaJ"/>
    <property type="match status" value="1"/>
</dbReference>
<dbReference type="WBParaSite" id="PgB09_g036_t01">
    <property type="protein sequence ID" value="PgB09_g036_t01"/>
    <property type="gene ID" value="PgB09_g036"/>
</dbReference>
<name>A0A914ZQD2_PARUN</name>
<dbReference type="Gene3D" id="2.60.40.1110">
    <property type="match status" value="1"/>
</dbReference>
<dbReference type="InterPro" id="IPR036869">
    <property type="entry name" value="J_dom_sf"/>
</dbReference>
<dbReference type="GO" id="GO:0030276">
    <property type="term" value="F:clathrin binding"/>
    <property type="evidence" value="ECO:0007669"/>
    <property type="project" value="TreeGrafter"/>
</dbReference>
<dbReference type="GO" id="GO:0072583">
    <property type="term" value="P:clathrin-dependent endocytosis"/>
    <property type="evidence" value="ECO:0007669"/>
    <property type="project" value="TreeGrafter"/>
</dbReference>
<dbReference type="PANTHER" id="PTHR23172">
    <property type="entry name" value="AUXILIN/CYCLIN G-ASSOCIATED KINASE-RELATED"/>
    <property type="match status" value="1"/>
</dbReference>
<evidence type="ECO:0000313" key="3">
    <source>
        <dbReference type="WBParaSite" id="PgB09_g036_t01"/>
    </source>
</evidence>
<dbReference type="InterPro" id="IPR001623">
    <property type="entry name" value="DnaJ_domain"/>
</dbReference>
<evidence type="ECO:0000256" key="1">
    <source>
        <dbReference type="SAM" id="MobiDB-lite"/>
    </source>
</evidence>
<dbReference type="Gene3D" id="1.10.287.110">
    <property type="entry name" value="DnaJ domain"/>
    <property type="match status" value="1"/>
</dbReference>
<protein>
    <submittedName>
        <fullName evidence="3">J domain-containing protein</fullName>
    </submittedName>
</protein>
<dbReference type="SUPFAM" id="SSF46565">
    <property type="entry name" value="Chaperone J-domain"/>
    <property type="match status" value="1"/>
</dbReference>
<organism evidence="2 3">
    <name type="scientific">Parascaris univalens</name>
    <name type="common">Nematode worm</name>
    <dbReference type="NCBI Taxonomy" id="6257"/>
    <lineage>
        <taxon>Eukaryota</taxon>
        <taxon>Metazoa</taxon>
        <taxon>Ecdysozoa</taxon>
        <taxon>Nematoda</taxon>
        <taxon>Chromadorea</taxon>
        <taxon>Rhabditida</taxon>
        <taxon>Spirurina</taxon>
        <taxon>Ascaridomorpha</taxon>
        <taxon>Ascaridoidea</taxon>
        <taxon>Ascarididae</taxon>
        <taxon>Parascaris</taxon>
    </lineage>
</organism>
<accession>A0A914ZQD2</accession>
<dbReference type="AlphaFoldDB" id="A0A914ZQD2"/>
<sequence>MQNRMQQHLMFSASFHANFIDPHTHILEMGRADLDISPDDEGKFGEPFRVGIRVHIEDVDRGFNTNDAPFLSYDSSAVSRMILFSHAEEYDALQRQVGVTKQSASSRPARPPRPLHSPQVLRAHRKEDAADRLLPPEESRPPLQGDSFFATLQWNDAGSANTGVTYASSVSPDLPEVQPGSLLHEQKGQHHVPQQLAEKQQEHELLTCSQPQAPSASVLRSTGMDKAETYERMYGIRVSGTNETFDKENEKYKFDYEKTPKQPVAEDQTAQLATDIDLLGLGDMNTSSSAPNAVSNSTELSFDPFAHFENNAATNANLFGHKSASSAAFCNNQQRVDDTEVDDLLQWSSSTTNSVMHDRIAGLSVHSSGMQRNVSAPSFATEQSNITAAPVFDPFAEFLASTSSEQVSKSNQGSKNNLFSGSGVNSGRATPSPQRPNYNRAHFDAINSIGGVKPKLTENAFDDLLTSQGFSSSSRNTKTMDQMKRADEAKTMDPVAIKIRDWTNGKERNIRALLGSLNDVLWEDADKWNQPSMGDLLTALQVKRFYRKACLVIHPDKQIGTENEALARAIFTELNDAWTAFENAGSPSL</sequence>
<dbReference type="FunFam" id="1.10.287.110:FF:000002">
    <property type="entry name" value="putative tyrosine-protein phosphatase auxilin isoform X2"/>
    <property type="match status" value="1"/>
</dbReference>
<feature type="region of interest" description="Disordered" evidence="1">
    <location>
        <begin position="406"/>
        <end position="440"/>
    </location>
</feature>
<dbReference type="GO" id="GO:0005737">
    <property type="term" value="C:cytoplasm"/>
    <property type="evidence" value="ECO:0007669"/>
    <property type="project" value="TreeGrafter"/>
</dbReference>
<reference evidence="3" key="1">
    <citation type="submission" date="2022-11" db="UniProtKB">
        <authorList>
            <consortium name="WormBaseParasite"/>
        </authorList>
    </citation>
    <scope>IDENTIFICATION</scope>
</reference>
<dbReference type="PANTHER" id="PTHR23172:SF19">
    <property type="entry name" value="J DOMAIN-CONTAINING PROTEIN"/>
    <property type="match status" value="1"/>
</dbReference>
<dbReference type="Proteomes" id="UP000887569">
    <property type="component" value="Unplaced"/>
</dbReference>
<keyword evidence="2" id="KW-1185">Reference proteome</keyword>
<proteinExistence type="predicted"/>
<dbReference type="GO" id="GO:0072318">
    <property type="term" value="P:clathrin coat disassembly"/>
    <property type="evidence" value="ECO:0007669"/>
    <property type="project" value="TreeGrafter"/>
</dbReference>
<dbReference type="GO" id="GO:0031982">
    <property type="term" value="C:vesicle"/>
    <property type="evidence" value="ECO:0007669"/>
    <property type="project" value="TreeGrafter"/>
</dbReference>
<feature type="compositionally biased region" description="Polar residues" evidence="1">
    <location>
        <begin position="406"/>
        <end position="437"/>
    </location>
</feature>
<feature type="region of interest" description="Disordered" evidence="1">
    <location>
        <begin position="96"/>
        <end position="146"/>
    </location>
</feature>
<evidence type="ECO:0000313" key="2">
    <source>
        <dbReference type="Proteomes" id="UP000887569"/>
    </source>
</evidence>
<feature type="compositionally biased region" description="Basic and acidic residues" evidence="1">
    <location>
        <begin position="125"/>
        <end position="140"/>
    </location>
</feature>